<evidence type="ECO:0000256" key="4">
    <source>
        <dbReference type="ARBA" id="ARBA00022989"/>
    </source>
</evidence>
<evidence type="ECO:0000256" key="6">
    <source>
        <dbReference type="SAM" id="Phobius"/>
    </source>
</evidence>
<feature type="domain" description="Metallo-beta-lactamase" evidence="7">
    <location>
        <begin position="526"/>
        <end position="716"/>
    </location>
</feature>
<dbReference type="InterPro" id="IPR035681">
    <property type="entry name" value="ComA-like_MBL"/>
</dbReference>
<dbReference type="RefSeq" id="WP_193909304.1">
    <property type="nucleotide sequence ID" value="NZ_PRDL01000001.1"/>
</dbReference>
<dbReference type="NCBIfam" id="TIGR00360">
    <property type="entry name" value="ComEC_N-term"/>
    <property type="match status" value="1"/>
</dbReference>
<dbReference type="GO" id="GO:0005886">
    <property type="term" value="C:plasma membrane"/>
    <property type="evidence" value="ECO:0007669"/>
    <property type="project" value="UniProtKB-SubCell"/>
</dbReference>
<feature type="transmembrane region" description="Helical" evidence="6">
    <location>
        <begin position="327"/>
        <end position="343"/>
    </location>
</feature>
<dbReference type="PANTHER" id="PTHR30619:SF1">
    <property type="entry name" value="RECOMBINATION PROTEIN 2"/>
    <property type="match status" value="1"/>
</dbReference>
<accession>A0A928V5W2</accession>
<comment type="caution">
    <text evidence="8">The sequence shown here is derived from an EMBL/GenBank/DDBJ whole genome shotgun (WGS) entry which is preliminary data.</text>
</comment>
<feature type="transmembrane region" description="Helical" evidence="6">
    <location>
        <begin position="406"/>
        <end position="429"/>
    </location>
</feature>
<sequence length="776" mass="85104">MLPALLLAVSFGIIAISLLPVLPHWLFIFVPLVLLPVYLRFTSRPLLFFIALSAGMSWGIGYGHHLLDNVLDEQWVGQELLLQGKIVDLPVIDEQRQGFVIAVSHLESLDGVLPAAALPKKIRLSWFNYTHEVQSGEHWQFLVKLKKPGGFVNPGGFDYQGWLMRRDVGAIGSIGQHHRINKKLQNAALYDVDHWRFQIRQWMLATTDSPWRGIALALIIGDRSLIPAEHWQLLQRTGTNHLIAISGMHVSFVAVLAFFIGMTLGRLRLLFNERASPLWLACSCSVAAAVLYSLLAGLSLPTRRAIVMVLVAQLVVLCQRSFRSRDALLLAWVLVLLVDPLAAYDPGLWLSFGAVATLLASFSGYAFLKEKHYPGKSLVRAQTVIFAGLFVPLALLIHSVSLVAPIANLLAIPLVTLWVVPCLLLALPLEILSPTLAGMLVSLGLYGIQLLLQWDALLLTLAGDKVNPVIALNGLQVILALLACALCLLPKGLLGRWLAAPLLLLVIWLPYERRSPLQLTFLDVGQGLAVVIKTPSQTLLYDTGPRFSEKFDAGSAIVVPYLHRTGTRVLDTLIVSHNDNDHAGGLDGVLNGLQVNRVLWGDMTAIPDTLLDVSGNCHEEASWQADGVEFSFVGIPAHLASTSNNHSCIFQISYGEHRFLLPGDAEQAVERWLVTQPALTKPVTLLAAGHHGSRTSSTETFVSVLAPEVVVFSAGYQSRFGHPHAEVVRRFEAQGSAMFNTAYGGAVMVRSTGAGPLTITGQRQISRRYWHDNREQ</sequence>
<protein>
    <submittedName>
        <fullName evidence="8">DNA internalization-related competence protein ComEC/Rec2</fullName>
    </submittedName>
</protein>
<feature type="transmembrane region" description="Helical" evidence="6">
    <location>
        <begin position="242"/>
        <end position="265"/>
    </location>
</feature>
<dbReference type="AlphaFoldDB" id="A0A928V5W2"/>
<feature type="transmembrane region" description="Helical" evidence="6">
    <location>
        <begin position="6"/>
        <end position="39"/>
    </location>
</feature>
<evidence type="ECO:0000313" key="8">
    <source>
        <dbReference type="EMBL" id="MBE8717441.1"/>
    </source>
</evidence>
<dbReference type="Proteomes" id="UP000652567">
    <property type="component" value="Unassembled WGS sequence"/>
</dbReference>
<feature type="transmembrane region" description="Helical" evidence="6">
    <location>
        <begin position="436"/>
        <end position="454"/>
    </location>
</feature>
<feature type="transmembrane region" description="Helical" evidence="6">
    <location>
        <begin position="494"/>
        <end position="511"/>
    </location>
</feature>
<gene>
    <name evidence="8" type="ORF">C4F51_09590</name>
</gene>
<dbReference type="InterPro" id="IPR025405">
    <property type="entry name" value="DUF4131"/>
</dbReference>
<dbReference type="InterPro" id="IPR036866">
    <property type="entry name" value="RibonucZ/Hydroxyglut_hydro"/>
</dbReference>
<feature type="transmembrane region" description="Helical" evidence="6">
    <location>
        <begin position="46"/>
        <end position="64"/>
    </location>
</feature>
<keyword evidence="5 6" id="KW-0472">Membrane</keyword>
<dbReference type="Pfam" id="PF00753">
    <property type="entry name" value="Lactamase_B"/>
    <property type="match status" value="1"/>
</dbReference>
<keyword evidence="2" id="KW-1003">Cell membrane</keyword>
<dbReference type="Pfam" id="PF03772">
    <property type="entry name" value="Competence"/>
    <property type="match status" value="1"/>
</dbReference>
<keyword evidence="3 6" id="KW-0812">Transmembrane</keyword>
<evidence type="ECO:0000259" key="7">
    <source>
        <dbReference type="SMART" id="SM00849"/>
    </source>
</evidence>
<dbReference type="SUPFAM" id="SSF56281">
    <property type="entry name" value="Metallo-hydrolase/oxidoreductase"/>
    <property type="match status" value="1"/>
</dbReference>
<evidence type="ECO:0000256" key="2">
    <source>
        <dbReference type="ARBA" id="ARBA00022475"/>
    </source>
</evidence>
<dbReference type="InterPro" id="IPR001279">
    <property type="entry name" value="Metallo-B-lactamas"/>
</dbReference>
<name>A0A928V5W2_9GAMM</name>
<dbReference type="InterPro" id="IPR004477">
    <property type="entry name" value="ComEC_N"/>
</dbReference>
<dbReference type="Gene3D" id="3.60.15.10">
    <property type="entry name" value="Ribonuclease Z/Hydroxyacylglutathione hydrolase-like"/>
    <property type="match status" value="1"/>
</dbReference>
<dbReference type="InterPro" id="IPR052159">
    <property type="entry name" value="Competence_DNA_uptake"/>
</dbReference>
<dbReference type="EMBL" id="PRDL01000001">
    <property type="protein sequence ID" value="MBE8717441.1"/>
    <property type="molecule type" value="Genomic_DNA"/>
</dbReference>
<evidence type="ECO:0000256" key="3">
    <source>
        <dbReference type="ARBA" id="ARBA00022692"/>
    </source>
</evidence>
<comment type="subcellular location">
    <subcellularLocation>
        <location evidence="1">Cell membrane</location>
        <topology evidence="1">Multi-pass membrane protein</topology>
    </subcellularLocation>
</comment>
<dbReference type="Pfam" id="PF13567">
    <property type="entry name" value="DUF4131"/>
    <property type="match status" value="1"/>
</dbReference>
<dbReference type="SMART" id="SM00849">
    <property type="entry name" value="Lactamase_B"/>
    <property type="match status" value="1"/>
</dbReference>
<feature type="transmembrane region" description="Helical" evidence="6">
    <location>
        <begin position="380"/>
        <end position="400"/>
    </location>
</feature>
<proteinExistence type="predicted"/>
<dbReference type="GO" id="GO:0030420">
    <property type="term" value="P:establishment of competence for transformation"/>
    <property type="evidence" value="ECO:0007669"/>
    <property type="project" value="InterPro"/>
</dbReference>
<reference evidence="8" key="1">
    <citation type="submission" date="2018-07" db="EMBL/GenBank/DDBJ databases">
        <title>Genome assembly of strain Ka43.</title>
        <authorList>
            <person name="Kukolya J."/>
            <person name="Nagy I."/>
            <person name="Horvath B."/>
            <person name="Toth A."/>
        </authorList>
    </citation>
    <scope>NUCLEOTIDE SEQUENCE</scope>
    <source>
        <strain evidence="8">KB43</strain>
    </source>
</reference>
<feature type="transmembrane region" description="Helical" evidence="6">
    <location>
        <begin position="277"/>
        <end position="295"/>
    </location>
</feature>
<keyword evidence="4 6" id="KW-1133">Transmembrane helix</keyword>
<feature type="transmembrane region" description="Helical" evidence="6">
    <location>
        <begin position="349"/>
        <end position="368"/>
    </location>
</feature>
<feature type="transmembrane region" description="Helical" evidence="6">
    <location>
        <begin position="466"/>
        <end position="489"/>
    </location>
</feature>
<dbReference type="InterPro" id="IPR004797">
    <property type="entry name" value="Competence_ComEC/Rec2"/>
</dbReference>
<keyword evidence="9" id="KW-1185">Reference proteome</keyword>
<evidence type="ECO:0000313" key="9">
    <source>
        <dbReference type="Proteomes" id="UP000652567"/>
    </source>
</evidence>
<dbReference type="CDD" id="cd07731">
    <property type="entry name" value="ComA-like_MBL-fold"/>
    <property type="match status" value="1"/>
</dbReference>
<dbReference type="NCBIfam" id="TIGR00361">
    <property type="entry name" value="ComEC_Rec2"/>
    <property type="match status" value="1"/>
</dbReference>
<dbReference type="PANTHER" id="PTHR30619">
    <property type="entry name" value="DNA INTERNALIZATION/COMPETENCE PROTEIN COMEC/REC2"/>
    <property type="match status" value="1"/>
</dbReference>
<evidence type="ECO:0000256" key="1">
    <source>
        <dbReference type="ARBA" id="ARBA00004651"/>
    </source>
</evidence>
<evidence type="ECO:0000256" key="5">
    <source>
        <dbReference type="ARBA" id="ARBA00023136"/>
    </source>
</evidence>
<organism evidence="8 9">
    <name type="scientific">Cellvibrio polysaccharolyticus</name>
    <dbReference type="NCBI Taxonomy" id="2082724"/>
    <lineage>
        <taxon>Bacteria</taxon>
        <taxon>Pseudomonadati</taxon>
        <taxon>Pseudomonadota</taxon>
        <taxon>Gammaproteobacteria</taxon>
        <taxon>Cellvibrionales</taxon>
        <taxon>Cellvibrionaceae</taxon>
        <taxon>Cellvibrio</taxon>
    </lineage>
</organism>